<evidence type="ECO:0000313" key="10">
    <source>
        <dbReference type="EMBL" id="PNS15588.1"/>
    </source>
</evidence>
<protein>
    <recommendedName>
        <fullName evidence="5">Imidazoleglycerol-phosphate dehydratase</fullName>
        <ecNumber evidence="4">4.2.1.19</ecNumber>
    </recommendedName>
</protein>
<dbReference type="EC" id="4.2.1.19" evidence="4"/>
<sequence length="229" mass="24526">MAALPARTTTIQRITNETKIVLTLNLDGGELQPLPSLSKDESQTNGTKAHATQASASQSISIDTGIGFLDHMLHAFAKHSGWSLHLICKGDLHIDDHHSAEDTFIALGQAFKTALGSTKGIARFGDAYAPLDEALSRAVVDISNRPYCVAQLGLKREKLGDLSCEMIPHCLQSFSQGAGVTMHVDCLRGDNDHHRAESAFKALALATKKASARVQGREGEVPSTKGVLF</sequence>
<keyword evidence="11" id="KW-1185">Reference proteome</keyword>
<dbReference type="FunCoup" id="A0A2K1QKA0">
    <property type="interactions" value="200"/>
</dbReference>
<name>A0A2K1QKA0_9PEZI</name>
<dbReference type="InterPro" id="IPR020565">
    <property type="entry name" value="ImidazoleglycerP_deHydtase_CS"/>
</dbReference>
<reference evidence="10 11" key="1">
    <citation type="submission" date="2017-06" db="EMBL/GenBank/DDBJ databases">
        <title>Draft genome sequence of a variant of Elsinoe murrayae.</title>
        <authorList>
            <person name="Cheng Q."/>
        </authorList>
    </citation>
    <scope>NUCLEOTIDE SEQUENCE [LARGE SCALE GENOMIC DNA]</scope>
    <source>
        <strain evidence="10 11">CQ-2017a</strain>
    </source>
</reference>
<dbReference type="CDD" id="cd07914">
    <property type="entry name" value="IGPD"/>
    <property type="match status" value="1"/>
</dbReference>
<dbReference type="FunFam" id="3.30.230.40:FF:000005">
    <property type="entry name" value="Imidazoleglycerol-phosphate dehydratase"/>
    <property type="match status" value="1"/>
</dbReference>
<comment type="pathway">
    <text evidence="2">Amino-acid biosynthesis; L-histidine biosynthesis; L-histidine from 5-phospho-alpha-D-ribose 1-diphosphate: step 6/9.</text>
</comment>
<dbReference type="GO" id="GO:0000105">
    <property type="term" value="P:L-histidine biosynthetic process"/>
    <property type="evidence" value="ECO:0007669"/>
    <property type="project" value="UniProtKB-UniPathway"/>
</dbReference>
<dbReference type="HAMAP" id="MF_00076">
    <property type="entry name" value="HisB"/>
    <property type="match status" value="1"/>
</dbReference>
<dbReference type="PANTHER" id="PTHR23133:SF2">
    <property type="entry name" value="IMIDAZOLEGLYCEROL-PHOSPHATE DEHYDRATASE"/>
    <property type="match status" value="1"/>
</dbReference>
<evidence type="ECO:0000256" key="8">
    <source>
        <dbReference type="ARBA" id="ARBA00023239"/>
    </source>
</evidence>
<dbReference type="InterPro" id="IPR038494">
    <property type="entry name" value="IGPD_sf"/>
</dbReference>
<feature type="compositionally biased region" description="Polar residues" evidence="9">
    <location>
        <begin position="43"/>
        <end position="52"/>
    </location>
</feature>
<keyword evidence="6" id="KW-0028">Amino-acid biosynthesis</keyword>
<evidence type="ECO:0000256" key="9">
    <source>
        <dbReference type="SAM" id="MobiDB-lite"/>
    </source>
</evidence>
<comment type="catalytic activity">
    <reaction evidence="1">
        <text>D-erythro-1-(imidazol-4-yl)glycerol 3-phosphate = 3-(imidazol-4-yl)-2-oxopropyl phosphate + H2O</text>
        <dbReference type="Rhea" id="RHEA:11040"/>
        <dbReference type="ChEBI" id="CHEBI:15377"/>
        <dbReference type="ChEBI" id="CHEBI:57766"/>
        <dbReference type="ChEBI" id="CHEBI:58278"/>
        <dbReference type="EC" id="4.2.1.19"/>
    </reaction>
</comment>
<evidence type="ECO:0000256" key="4">
    <source>
        <dbReference type="ARBA" id="ARBA00012075"/>
    </source>
</evidence>
<keyword evidence="7" id="KW-0368">Histidine biosynthesis</keyword>
<dbReference type="AlphaFoldDB" id="A0A2K1QKA0"/>
<dbReference type="InterPro" id="IPR020568">
    <property type="entry name" value="Ribosomal_Su5_D2-typ_SF"/>
</dbReference>
<evidence type="ECO:0000313" key="11">
    <source>
        <dbReference type="Proteomes" id="UP000243797"/>
    </source>
</evidence>
<dbReference type="Gene3D" id="3.30.230.40">
    <property type="entry name" value="Imidazole glycerol phosphate dehydratase, domain 1"/>
    <property type="match status" value="2"/>
</dbReference>
<dbReference type="OrthoDB" id="447729at2759"/>
<feature type="region of interest" description="Disordered" evidence="9">
    <location>
        <begin position="33"/>
        <end position="54"/>
    </location>
</feature>
<dbReference type="InterPro" id="IPR000807">
    <property type="entry name" value="ImidazoleglycerolP_deHydtase"/>
</dbReference>
<dbReference type="Pfam" id="PF00475">
    <property type="entry name" value="IGPD"/>
    <property type="match status" value="1"/>
</dbReference>
<evidence type="ECO:0000256" key="3">
    <source>
        <dbReference type="ARBA" id="ARBA00007481"/>
    </source>
</evidence>
<evidence type="ECO:0000256" key="2">
    <source>
        <dbReference type="ARBA" id="ARBA00005047"/>
    </source>
</evidence>
<dbReference type="STRING" id="2082308.A0A2K1QKA0"/>
<dbReference type="PROSITE" id="PS00955">
    <property type="entry name" value="IGP_DEHYDRATASE_2"/>
    <property type="match status" value="1"/>
</dbReference>
<dbReference type="SUPFAM" id="SSF54211">
    <property type="entry name" value="Ribosomal protein S5 domain 2-like"/>
    <property type="match status" value="2"/>
</dbReference>
<evidence type="ECO:0000256" key="6">
    <source>
        <dbReference type="ARBA" id="ARBA00022605"/>
    </source>
</evidence>
<dbReference type="PANTHER" id="PTHR23133">
    <property type="entry name" value="IMIDAZOLEGLYCEROL-PHOSPHATE DEHYDRATASE HIS7"/>
    <property type="match status" value="1"/>
</dbReference>
<comment type="caution">
    <text evidence="10">The sequence shown here is derived from an EMBL/GenBank/DDBJ whole genome shotgun (WGS) entry which is preliminary data.</text>
</comment>
<dbReference type="GO" id="GO:0004424">
    <property type="term" value="F:imidazoleglycerol-phosphate dehydratase activity"/>
    <property type="evidence" value="ECO:0007669"/>
    <property type="project" value="UniProtKB-EC"/>
</dbReference>
<dbReference type="InParanoid" id="A0A2K1QKA0"/>
<dbReference type="EMBL" id="NKHZ01000070">
    <property type="protein sequence ID" value="PNS15588.1"/>
    <property type="molecule type" value="Genomic_DNA"/>
</dbReference>
<evidence type="ECO:0000256" key="1">
    <source>
        <dbReference type="ARBA" id="ARBA00001723"/>
    </source>
</evidence>
<keyword evidence="8" id="KW-0456">Lyase</keyword>
<gene>
    <name evidence="10" type="ORF">CAC42_847</name>
</gene>
<evidence type="ECO:0000256" key="5">
    <source>
        <dbReference type="ARBA" id="ARBA00016664"/>
    </source>
</evidence>
<dbReference type="FunFam" id="3.30.230.40:FF:000001">
    <property type="entry name" value="Imidazoleglycerol-phosphate dehydratase HisB"/>
    <property type="match status" value="1"/>
</dbReference>
<accession>A0A2K1QKA0</accession>
<comment type="similarity">
    <text evidence="3">Belongs to the imidazoleglycerol-phosphate dehydratase family.</text>
</comment>
<dbReference type="UniPathway" id="UPA00031">
    <property type="reaction ID" value="UER00011"/>
</dbReference>
<evidence type="ECO:0000256" key="7">
    <source>
        <dbReference type="ARBA" id="ARBA00023102"/>
    </source>
</evidence>
<organism evidence="10 11">
    <name type="scientific">Sphaceloma murrayae</name>
    <dbReference type="NCBI Taxonomy" id="2082308"/>
    <lineage>
        <taxon>Eukaryota</taxon>
        <taxon>Fungi</taxon>
        <taxon>Dikarya</taxon>
        <taxon>Ascomycota</taxon>
        <taxon>Pezizomycotina</taxon>
        <taxon>Dothideomycetes</taxon>
        <taxon>Dothideomycetidae</taxon>
        <taxon>Myriangiales</taxon>
        <taxon>Elsinoaceae</taxon>
        <taxon>Sphaceloma</taxon>
    </lineage>
</organism>
<dbReference type="Proteomes" id="UP000243797">
    <property type="component" value="Unassembled WGS sequence"/>
</dbReference>
<proteinExistence type="inferred from homology"/>